<gene>
    <name evidence="9" type="ORF">M8A51_18045</name>
</gene>
<keyword evidence="10" id="KW-1185">Reference proteome</keyword>
<keyword evidence="7 8" id="KW-0472">Membrane</keyword>
<accession>A0ABT0YS29</accession>
<dbReference type="Proteomes" id="UP001165541">
    <property type="component" value="Unassembled WGS sequence"/>
</dbReference>
<feature type="transmembrane region" description="Helical" evidence="8">
    <location>
        <begin position="6"/>
        <end position="23"/>
    </location>
</feature>
<feature type="transmembrane region" description="Helical" evidence="8">
    <location>
        <begin position="128"/>
        <end position="152"/>
    </location>
</feature>
<sequence length="243" mass="24692">MDFLNAFGIAVVFALAGCVKGITGMGLPTVAVSLLGLWLPPVQAAALLIVPSLATNLAQCRGPHARVLVAALWPAWGCLALVTSLAPAAGAGGAGPDARALLGLTLVLYGVWGLWRPSLPDLARHRRWAGPCAGVLTGLVAASTAVFVMPLVPYLQALRLQKDVLVQALGLSFTVATLALAVRVGAAPEVSLLSPGAAVALLAACAGLACGNCLRSRLSGTAFQRALFVTFAALGIANLMRLS</sequence>
<reference evidence="9" key="1">
    <citation type="submission" date="2022-05" db="EMBL/GenBank/DDBJ databases">
        <title>Schlegelella sp. nov., isolated from mangrove soil.</title>
        <authorList>
            <person name="Liu Y."/>
            <person name="Ge X."/>
            <person name="Liu W."/>
        </authorList>
    </citation>
    <scope>NUCLEOTIDE SEQUENCE</scope>
    <source>
        <strain evidence="9">S2-27</strain>
    </source>
</reference>
<keyword evidence="6 8" id="KW-1133">Transmembrane helix</keyword>
<evidence type="ECO:0000256" key="3">
    <source>
        <dbReference type="ARBA" id="ARBA00022448"/>
    </source>
</evidence>
<dbReference type="EMBL" id="JAMKFE010000012">
    <property type="protein sequence ID" value="MCM5681433.1"/>
    <property type="molecule type" value="Genomic_DNA"/>
</dbReference>
<feature type="transmembrane region" description="Helical" evidence="8">
    <location>
        <begin position="164"/>
        <end position="186"/>
    </location>
</feature>
<keyword evidence="3" id="KW-0813">Transport</keyword>
<dbReference type="Pfam" id="PF01925">
    <property type="entry name" value="TauE"/>
    <property type="match status" value="1"/>
</dbReference>
<protein>
    <recommendedName>
        <fullName evidence="8">Probable membrane transporter protein</fullName>
    </recommendedName>
</protein>
<evidence type="ECO:0000313" key="10">
    <source>
        <dbReference type="Proteomes" id="UP001165541"/>
    </source>
</evidence>
<feature type="transmembrane region" description="Helical" evidence="8">
    <location>
        <begin position="192"/>
        <end position="214"/>
    </location>
</feature>
<feature type="transmembrane region" description="Helical" evidence="8">
    <location>
        <begin position="226"/>
        <end position="242"/>
    </location>
</feature>
<evidence type="ECO:0000256" key="2">
    <source>
        <dbReference type="ARBA" id="ARBA00009142"/>
    </source>
</evidence>
<keyword evidence="4 8" id="KW-1003">Cell membrane</keyword>
<feature type="transmembrane region" description="Helical" evidence="8">
    <location>
        <begin position="65"/>
        <end position="86"/>
    </location>
</feature>
<feature type="transmembrane region" description="Helical" evidence="8">
    <location>
        <begin position="30"/>
        <end position="53"/>
    </location>
</feature>
<name>A0ABT0YS29_9BURK</name>
<dbReference type="PANTHER" id="PTHR30269">
    <property type="entry name" value="TRANSMEMBRANE PROTEIN YFCA"/>
    <property type="match status" value="1"/>
</dbReference>
<dbReference type="PANTHER" id="PTHR30269:SF32">
    <property type="entry name" value="MEMBRANE TRANSPORTER PROTEIN-RELATED"/>
    <property type="match status" value="1"/>
</dbReference>
<evidence type="ECO:0000256" key="4">
    <source>
        <dbReference type="ARBA" id="ARBA00022475"/>
    </source>
</evidence>
<evidence type="ECO:0000256" key="6">
    <source>
        <dbReference type="ARBA" id="ARBA00022989"/>
    </source>
</evidence>
<evidence type="ECO:0000256" key="5">
    <source>
        <dbReference type="ARBA" id="ARBA00022692"/>
    </source>
</evidence>
<dbReference type="InterPro" id="IPR052017">
    <property type="entry name" value="TSUP"/>
</dbReference>
<evidence type="ECO:0000313" key="9">
    <source>
        <dbReference type="EMBL" id="MCM5681433.1"/>
    </source>
</evidence>
<evidence type="ECO:0000256" key="7">
    <source>
        <dbReference type="ARBA" id="ARBA00023136"/>
    </source>
</evidence>
<organism evidence="9 10">
    <name type="scientific">Caldimonas mangrovi</name>
    <dbReference type="NCBI Taxonomy" id="2944811"/>
    <lineage>
        <taxon>Bacteria</taxon>
        <taxon>Pseudomonadati</taxon>
        <taxon>Pseudomonadota</taxon>
        <taxon>Betaproteobacteria</taxon>
        <taxon>Burkholderiales</taxon>
        <taxon>Sphaerotilaceae</taxon>
        <taxon>Caldimonas</taxon>
    </lineage>
</organism>
<keyword evidence="5 8" id="KW-0812">Transmembrane</keyword>
<evidence type="ECO:0000256" key="8">
    <source>
        <dbReference type="RuleBase" id="RU363041"/>
    </source>
</evidence>
<comment type="subcellular location">
    <subcellularLocation>
        <location evidence="1 8">Cell membrane</location>
        <topology evidence="1 8">Multi-pass membrane protein</topology>
    </subcellularLocation>
</comment>
<feature type="transmembrane region" description="Helical" evidence="8">
    <location>
        <begin position="98"/>
        <end position="116"/>
    </location>
</feature>
<proteinExistence type="inferred from homology"/>
<dbReference type="InterPro" id="IPR002781">
    <property type="entry name" value="TM_pro_TauE-like"/>
</dbReference>
<comment type="similarity">
    <text evidence="2 8">Belongs to the 4-toluene sulfonate uptake permease (TSUP) (TC 2.A.102) family.</text>
</comment>
<dbReference type="RefSeq" id="WP_251779916.1">
    <property type="nucleotide sequence ID" value="NZ_JAMKFE010000012.1"/>
</dbReference>
<evidence type="ECO:0000256" key="1">
    <source>
        <dbReference type="ARBA" id="ARBA00004651"/>
    </source>
</evidence>
<comment type="caution">
    <text evidence="9">The sequence shown here is derived from an EMBL/GenBank/DDBJ whole genome shotgun (WGS) entry which is preliminary data.</text>
</comment>